<protein>
    <recommendedName>
        <fullName evidence="5">Beta-glucocerebrosidase 2-like protein</fullName>
    </recommendedName>
</protein>
<dbReference type="Pfam" id="PF12215">
    <property type="entry name" value="Glyco_hydr_116N"/>
    <property type="match status" value="1"/>
</dbReference>
<dbReference type="SUPFAM" id="SSF48208">
    <property type="entry name" value="Six-hairpin glycosidases"/>
    <property type="match status" value="1"/>
</dbReference>
<dbReference type="PROSITE" id="PS51318">
    <property type="entry name" value="TAT"/>
    <property type="match status" value="1"/>
</dbReference>
<sequence>MSDSCCPDGSCEPGPSRRTFLTLGAAGLGLLTVRPGIAEALGLDETRLVTVPEDKNLTPDAVNALLSRGKPTEYAGAALRRIGMPVGGGCTGQVYLAGDGRLWAWDILNPSSYPLGGASGDGPHYANPLSTTAPFRQGFSIRTTAGGRDRTRTLDSDGFGDTRFAGSYPIGTTTYRAPDSPVEVACEAFSPFIPLSTNDSTLPATVLAFTVRNSSRDRVRVELTGSSENPVCLDTRQGQPVALHGERYTGRGVRGVEFSASEESSSSNDIVFEDWEKDTFEGWTVTGDAFGTGPVRSQDVPAEMRRFGDLNLSGNRFVTSFDLRTGKRDALQGSLRSKEFTVERRYVAASVGGGAHPGKTCLNVLVDGKVVASATGANSEPVVPATLDVSAHLGKRATIEIVDASSDGWGHVNVDAIVFTDAADIVFEDWEKGTYDGWTATGDAFGAGPVRPQDTPDYFRSPGELNVSGTYFVTSHNYRAGGGAPEADRHTGKLTSRPFTVDRRFVTMWVGGGSARDATCVNVVVDGKVVAAFTGSNRESLAARSADLRQWAGRTAHIEVVDTATGGWGHVNLGRILFSDRTIRRRPVASSPDFGTFSLAALEDTASVRASDVDGSVTVPFTLAPGQSRTVRFVFGWYFPTPDPVSFGWLKDGQRLKHHYASRFGSAREVVSYLARERDRLESGTRKWVRTWYEDSSMPRWFLERTLATASTLATNTCYRFDNGRFYAWEGIYCCVGTCGHVWNYAQSVARLFPDLERDTRERVDLGIALLPTGEIKNRGESGDGWFADGQCGTILRVYREHQMAPDGRFLRRNWPQVRKAVDWLVKQDGSAPNGILEGSQWNTLDAQWFGEIPWISGLYVAALRAAAAMADEMGDRASAKRYGGLADRGAKYLADELWDDEYGYFVQKVDPNHPTAVNSNRGCYIDQMYGQAYAAQLGLPRVFAADQAKTALRNVFRNNFLPDPAGYRPPGIPIGRVYATKGEPGTLMCTWPNGGSAETGRDGPVGYFNEVWTGQEYQFAAHLFAEGMTTEALAVTKAVDDRYHGEKRNPYNEIECSDHYARAMMSFGTYLAACGYEHHGPRGHLGFAPRITPEDFRGAFTTAEGWGLYSQRRRGDRQTSAIEVRHGRVRLSTLALEVPGTPRDLALSGAVDPALTASAKPVFETSQGVTGTRVVIRFPWPVTLPEGARLELTLSLG</sequence>
<dbReference type="InterPro" id="IPR024462">
    <property type="entry name" value="GH116_N"/>
</dbReference>
<dbReference type="PANTHER" id="PTHR12654">
    <property type="entry name" value="BILE ACID BETA-GLUCOSIDASE-RELATED"/>
    <property type="match status" value="1"/>
</dbReference>
<name>A0ABN2QXK2_9PSEU</name>
<dbReference type="PANTHER" id="PTHR12654:SF0">
    <property type="entry name" value="NON-LYSOSOMAL GLUCOSYLCERAMIDASE"/>
    <property type="match status" value="1"/>
</dbReference>
<proteinExistence type="predicted"/>
<evidence type="ECO:0000259" key="2">
    <source>
        <dbReference type="Pfam" id="PF12215"/>
    </source>
</evidence>
<dbReference type="InterPro" id="IPR006311">
    <property type="entry name" value="TAT_signal"/>
</dbReference>
<dbReference type="InterPro" id="IPR006775">
    <property type="entry name" value="GH116_catalytic"/>
</dbReference>
<evidence type="ECO:0000313" key="4">
    <source>
        <dbReference type="Proteomes" id="UP001501116"/>
    </source>
</evidence>
<feature type="domain" description="Glycosyl-hydrolase family 116 catalytic region" evidence="1">
    <location>
        <begin position="787"/>
        <end position="1047"/>
    </location>
</feature>
<reference evidence="3 4" key="1">
    <citation type="journal article" date="2019" name="Int. J. Syst. Evol. Microbiol.">
        <title>The Global Catalogue of Microorganisms (GCM) 10K type strain sequencing project: providing services to taxonomists for standard genome sequencing and annotation.</title>
        <authorList>
            <consortium name="The Broad Institute Genomics Platform"/>
            <consortium name="The Broad Institute Genome Sequencing Center for Infectious Disease"/>
            <person name="Wu L."/>
            <person name="Ma J."/>
        </authorList>
    </citation>
    <scope>NUCLEOTIDE SEQUENCE [LARGE SCALE GENOMIC DNA]</scope>
    <source>
        <strain evidence="3 4">JCM 14545</strain>
    </source>
</reference>
<evidence type="ECO:0008006" key="5">
    <source>
        <dbReference type="Google" id="ProtNLM"/>
    </source>
</evidence>
<dbReference type="EMBL" id="BAAANN010000012">
    <property type="protein sequence ID" value="GAA1959976.1"/>
    <property type="molecule type" value="Genomic_DNA"/>
</dbReference>
<dbReference type="InterPro" id="IPR052566">
    <property type="entry name" value="Non-lysos_glucosylceramidase"/>
</dbReference>
<keyword evidence="4" id="KW-1185">Reference proteome</keyword>
<dbReference type="InterPro" id="IPR012341">
    <property type="entry name" value="6hp_glycosidase-like_sf"/>
</dbReference>
<evidence type="ECO:0000313" key="3">
    <source>
        <dbReference type="EMBL" id="GAA1959976.1"/>
    </source>
</evidence>
<gene>
    <name evidence="3" type="ORF">GCM10009754_33130</name>
</gene>
<dbReference type="Proteomes" id="UP001501116">
    <property type="component" value="Unassembled WGS sequence"/>
</dbReference>
<comment type="caution">
    <text evidence="3">The sequence shown here is derived from an EMBL/GenBank/DDBJ whole genome shotgun (WGS) entry which is preliminary data.</text>
</comment>
<accession>A0ABN2QXK2</accession>
<dbReference type="RefSeq" id="WP_344418685.1">
    <property type="nucleotide sequence ID" value="NZ_BAAANN010000012.1"/>
</dbReference>
<dbReference type="InterPro" id="IPR008928">
    <property type="entry name" value="6-hairpin_glycosidase_sf"/>
</dbReference>
<dbReference type="Gene3D" id="1.50.10.10">
    <property type="match status" value="1"/>
</dbReference>
<feature type="domain" description="Glycosyl-hydrolase family 116 N-terminal" evidence="2">
    <location>
        <begin position="83"/>
        <end position="264"/>
    </location>
</feature>
<organism evidence="3 4">
    <name type="scientific">Amycolatopsis minnesotensis</name>
    <dbReference type="NCBI Taxonomy" id="337894"/>
    <lineage>
        <taxon>Bacteria</taxon>
        <taxon>Bacillati</taxon>
        <taxon>Actinomycetota</taxon>
        <taxon>Actinomycetes</taxon>
        <taxon>Pseudonocardiales</taxon>
        <taxon>Pseudonocardiaceae</taxon>
        <taxon>Amycolatopsis</taxon>
    </lineage>
</organism>
<evidence type="ECO:0000259" key="1">
    <source>
        <dbReference type="Pfam" id="PF04685"/>
    </source>
</evidence>
<dbReference type="Pfam" id="PF04685">
    <property type="entry name" value="DUF608"/>
    <property type="match status" value="1"/>
</dbReference>